<feature type="compositionally biased region" description="Low complexity" evidence="1">
    <location>
        <begin position="373"/>
        <end position="408"/>
    </location>
</feature>
<keyword evidence="4" id="KW-1185">Reference proteome</keyword>
<evidence type="ECO:0000256" key="2">
    <source>
        <dbReference type="SAM" id="Phobius"/>
    </source>
</evidence>
<keyword evidence="2" id="KW-0812">Transmembrane</keyword>
<gene>
    <name evidence="3" type="ORF">H4W81_005101</name>
</gene>
<dbReference type="NCBIfam" id="NF038083">
    <property type="entry name" value="CU044_5270_fam"/>
    <property type="match status" value="1"/>
</dbReference>
<dbReference type="RefSeq" id="WP_192777074.1">
    <property type="nucleotide sequence ID" value="NZ_BAAASY010000002.1"/>
</dbReference>
<feature type="region of interest" description="Disordered" evidence="1">
    <location>
        <begin position="316"/>
        <end position="408"/>
    </location>
</feature>
<comment type="caution">
    <text evidence="3">The sequence shown here is derived from an EMBL/GenBank/DDBJ whole genome shotgun (WGS) entry which is preliminary data.</text>
</comment>
<proteinExistence type="predicted"/>
<keyword evidence="2" id="KW-1133">Transmembrane helix</keyword>
<reference evidence="3 4" key="1">
    <citation type="submission" date="2020-10" db="EMBL/GenBank/DDBJ databases">
        <title>Sequencing the genomes of 1000 actinobacteria strains.</title>
        <authorList>
            <person name="Klenk H.-P."/>
        </authorList>
    </citation>
    <scope>NUCLEOTIDE SEQUENCE [LARGE SCALE GENOMIC DNA]</scope>
    <source>
        <strain evidence="3 4">DSM 43748</strain>
    </source>
</reference>
<evidence type="ECO:0000313" key="4">
    <source>
        <dbReference type="Proteomes" id="UP000661607"/>
    </source>
</evidence>
<protein>
    <submittedName>
        <fullName evidence="3">Uncharacterized protein</fullName>
    </submittedName>
</protein>
<dbReference type="Proteomes" id="UP000661607">
    <property type="component" value="Unassembled WGS sequence"/>
</dbReference>
<accession>A0ABR9KJY1</accession>
<feature type="compositionally biased region" description="Pro residues" evidence="1">
    <location>
        <begin position="333"/>
        <end position="342"/>
    </location>
</feature>
<evidence type="ECO:0000313" key="3">
    <source>
        <dbReference type="EMBL" id="MBE1562322.1"/>
    </source>
</evidence>
<keyword evidence="2" id="KW-0472">Membrane</keyword>
<evidence type="ECO:0000256" key="1">
    <source>
        <dbReference type="SAM" id="MobiDB-lite"/>
    </source>
</evidence>
<organism evidence="3 4">
    <name type="scientific">Nonomuraea africana</name>
    <dbReference type="NCBI Taxonomy" id="46171"/>
    <lineage>
        <taxon>Bacteria</taxon>
        <taxon>Bacillati</taxon>
        <taxon>Actinomycetota</taxon>
        <taxon>Actinomycetes</taxon>
        <taxon>Streptosporangiales</taxon>
        <taxon>Streptosporangiaceae</taxon>
        <taxon>Nonomuraea</taxon>
    </lineage>
</organism>
<feature type="transmembrane region" description="Helical" evidence="2">
    <location>
        <begin position="47"/>
        <end position="68"/>
    </location>
</feature>
<dbReference type="InterPro" id="IPR047789">
    <property type="entry name" value="CU044_5270-like"/>
</dbReference>
<dbReference type="EMBL" id="JADBEF010000001">
    <property type="protein sequence ID" value="MBE1562322.1"/>
    <property type="molecule type" value="Genomic_DNA"/>
</dbReference>
<sequence>MDDEIRIFAEGRPGVPPYPKEAREAARRRLLDETRTRRRGFRLPRTGWQAVGAFGLTAALVGGVAFTLSSVPRDGTVARPAGAVTVGVSGELDPKPGQFVLVESETMYPAFAIGEQETRYLYRTKRKLWRSADAGADGLMAIEGQEPRQFPGWPLPKEAEKWQGTDWHRLASCPDRLGSFRNDHAFLSTLPTDPEGMKDFLGKRAETTNDDPFRAAADLIRETYVPKAQRTALFAAVKQLPGVEVAEGVADAAGRKGTALGRAAAEQGMLEQLIFDPETFAFMGERGTVVDEKIAGAPVGSLLALTAQTGVSVVDTLPDAPAAGHDGSCDPQPTEPAAPVKPTPTGTVTPDAEPTPIPSHPAKPRRSADPSAPESVEPTPIPTVTVTLVPTETPSDPATATVTPTPTR</sequence>
<name>A0ABR9KJY1_9ACTN</name>